<keyword evidence="8" id="KW-0378">Hydrolase</keyword>
<evidence type="ECO:0000313" key="20">
    <source>
        <dbReference type="Proteomes" id="UP000236845"/>
    </source>
</evidence>
<evidence type="ECO:0000256" key="2">
    <source>
        <dbReference type="ARBA" id="ARBA00001947"/>
    </source>
</evidence>
<dbReference type="PROSITE" id="PS01242">
    <property type="entry name" value="ZF_FPG_1"/>
    <property type="match status" value="1"/>
</dbReference>
<evidence type="ECO:0000256" key="12">
    <source>
        <dbReference type="ARBA" id="ARBA00023239"/>
    </source>
</evidence>
<evidence type="ECO:0000256" key="15">
    <source>
        <dbReference type="ARBA" id="ARBA00044632"/>
    </source>
</evidence>
<keyword evidence="7 16" id="KW-0863">Zinc-finger</keyword>
<dbReference type="Gene3D" id="1.10.8.50">
    <property type="match status" value="1"/>
</dbReference>
<dbReference type="NCBIfam" id="TIGR00577">
    <property type="entry name" value="fpg"/>
    <property type="match status" value="1"/>
</dbReference>
<evidence type="ECO:0008006" key="21">
    <source>
        <dbReference type="Google" id="ProtNLM"/>
    </source>
</evidence>
<dbReference type="Pfam" id="PF06831">
    <property type="entry name" value="H2TH"/>
    <property type="match status" value="1"/>
</dbReference>
<dbReference type="AlphaFoldDB" id="A0A2H0YQX4"/>
<comment type="similarity">
    <text evidence="3">Belongs to the FPG family.</text>
</comment>
<comment type="caution">
    <text evidence="19">The sequence shown here is derived from an EMBL/GenBank/DDBJ whole genome shotgun (WGS) entry which is preliminary data.</text>
</comment>
<dbReference type="SUPFAM" id="SSF57716">
    <property type="entry name" value="Glucocorticoid receptor-like (DNA-binding domain)"/>
    <property type="match status" value="1"/>
</dbReference>
<comment type="catalytic activity">
    <reaction evidence="15">
        <text>2'-deoxyribonucleotide-(2'-deoxyribose 5'-phosphate)-2'-deoxyribonucleotide-DNA = a 3'-end 2'-deoxyribonucleotide-(2,3-dehydro-2,3-deoxyribose 5'-phosphate)-DNA + a 5'-end 5'-phospho-2'-deoxyribonucleoside-DNA + H(+)</text>
        <dbReference type="Rhea" id="RHEA:66592"/>
        <dbReference type="Rhea" id="RHEA-COMP:13180"/>
        <dbReference type="Rhea" id="RHEA-COMP:16897"/>
        <dbReference type="Rhea" id="RHEA-COMP:17067"/>
        <dbReference type="ChEBI" id="CHEBI:15378"/>
        <dbReference type="ChEBI" id="CHEBI:136412"/>
        <dbReference type="ChEBI" id="CHEBI:157695"/>
        <dbReference type="ChEBI" id="CHEBI:167181"/>
        <dbReference type="EC" id="4.2.99.18"/>
    </reaction>
</comment>
<sequence length="304" mass="35081">MPELPEVETVVSGLRKLIGKKIKSLEITKPKLVSVGPGVLSPKRIHDQSHVRKFKQALQGRKILAVQRRAKLIQIRLDKDWWILVHLKMTGQIIIQNRGQKEVRVRLMNTPNSPIEKLPCKHTHIIISFYDGARLYYNDVRVFGTWRAVKNRDLKLAKDLQDFGPEPLDKNFTWRDFKNQLSQRPNLKIKQALTEQKLIAGIGNIYSDEILFWTKILPTRLVKKINPEEWLKLFGVMKKVLKKAVKECGSSVGDFIQTNGKIGNYGNYHMVYDRKGLACKICKSPIKRIVIGGRSSHYCPHCQR</sequence>
<evidence type="ECO:0000256" key="14">
    <source>
        <dbReference type="ARBA" id="ARBA00023295"/>
    </source>
</evidence>
<dbReference type="InterPro" id="IPR012319">
    <property type="entry name" value="FPG_cat"/>
</dbReference>
<dbReference type="Gene3D" id="3.20.190.10">
    <property type="entry name" value="MutM-like, N-terminal"/>
    <property type="match status" value="1"/>
</dbReference>
<reference evidence="20" key="1">
    <citation type="submission" date="2017-09" db="EMBL/GenBank/DDBJ databases">
        <title>Depth-based differentiation of microbial function through sediment-hosted aquifers and enrichment of novel symbionts in the deep terrestrial subsurface.</title>
        <authorList>
            <person name="Probst A.J."/>
            <person name="Ladd B."/>
            <person name="Jarett J.K."/>
            <person name="Geller-Mcgrath D.E."/>
            <person name="Sieber C.M.K."/>
            <person name="Emerson J.B."/>
            <person name="Anantharaman K."/>
            <person name="Thomas B.C."/>
            <person name="Malmstrom R."/>
            <person name="Stieglmeier M."/>
            <person name="Klingl A."/>
            <person name="Woyke T."/>
            <person name="Ryan C.M."/>
            <person name="Banfield J.F."/>
        </authorList>
    </citation>
    <scope>NUCLEOTIDE SEQUENCE [LARGE SCALE GENOMIC DNA]</scope>
</reference>
<keyword evidence="9" id="KW-0862">Zinc</keyword>
<name>A0A2H0YQX4_9BACT</name>
<evidence type="ECO:0000256" key="11">
    <source>
        <dbReference type="ARBA" id="ARBA00023204"/>
    </source>
</evidence>
<dbReference type="PROSITE" id="PS51068">
    <property type="entry name" value="FPG_CAT"/>
    <property type="match status" value="1"/>
</dbReference>
<evidence type="ECO:0000256" key="16">
    <source>
        <dbReference type="PROSITE-ProRule" id="PRU00391"/>
    </source>
</evidence>
<keyword evidence="13" id="KW-0511">Multifunctional enzyme</keyword>
<dbReference type="InterPro" id="IPR015887">
    <property type="entry name" value="DNA_glyclase_Znf_dom_DNA_BS"/>
</dbReference>
<evidence type="ECO:0000259" key="18">
    <source>
        <dbReference type="PROSITE" id="PS51068"/>
    </source>
</evidence>
<feature type="domain" description="Formamidopyrimidine-DNA glycosylase catalytic" evidence="18">
    <location>
        <begin position="2"/>
        <end position="144"/>
    </location>
</feature>
<keyword evidence="6" id="KW-0227">DNA damage</keyword>
<dbReference type="InterPro" id="IPR015886">
    <property type="entry name" value="H2TH_FPG"/>
</dbReference>
<dbReference type="InterPro" id="IPR010663">
    <property type="entry name" value="Znf_FPG/IleRS"/>
</dbReference>
<dbReference type="PANTHER" id="PTHR22993:SF9">
    <property type="entry name" value="FORMAMIDOPYRIMIDINE-DNA GLYCOSYLASE"/>
    <property type="match status" value="1"/>
</dbReference>
<keyword evidence="11" id="KW-0234">DNA repair</keyword>
<dbReference type="InterPro" id="IPR000214">
    <property type="entry name" value="Znf_DNA_glyclase/AP_lyase"/>
</dbReference>
<dbReference type="SMART" id="SM00898">
    <property type="entry name" value="Fapy_DNA_glyco"/>
    <property type="match status" value="1"/>
</dbReference>
<evidence type="ECO:0000256" key="4">
    <source>
        <dbReference type="ARBA" id="ARBA00011245"/>
    </source>
</evidence>
<gene>
    <name evidence="19" type="ORF">COT26_00930</name>
</gene>
<evidence type="ECO:0000256" key="5">
    <source>
        <dbReference type="ARBA" id="ARBA00022723"/>
    </source>
</evidence>
<dbReference type="GO" id="GO:0003684">
    <property type="term" value="F:damaged DNA binding"/>
    <property type="evidence" value="ECO:0007669"/>
    <property type="project" value="InterPro"/>
</dbReference>
<evidence type="ECO:0000256" key="3">
    <source>
        <dbReference type="ARBA" id="ARBA00009409"/>
    </source>
</evidence>
<feature type="domain" description="FPG-type" evidence="17">
    <location>
        <begin position="270"/>
        <end position="304"/>
    </location>
</feature>
<dbReference type="Pfam" id="PF06827">
    <property type="entry name" value="zf-FPG_IleRS"/>
    <property type="match status" value="1"/>
</dbReference>
<dbReference type="EMBL" id="PEXW01000018">
    <property type="protein sequence ID" value="PIS40897.1"/>
    <property type="molecule type" value="Genomic_DNA"/>
</dbReference>
<dbReference type="SUPFAM" id="SSF81624">
    <property type="entry name" value="N-terminal domain of MutM-like DNA repair proteins"/>
    <property type="match status" value="1"/>
</dbReference>
<evidence type="ECO:0000313" key="19">
    <source>
        <dbReference type="EMBL" id="PIS40897.1"/>
    </source>
</evidence>
<dbReference type="InterPro" id="IPR010979">
    <property type="entry name" value="Ribosomal_uS13-like_H2TH"/>
</dbReference>
<protein>
    <recommendedName>
        <fullName evidence="21">DNA-formamidopyrimidine glycosylase</fullName>
    </recommendedName>
</protein>
<keyword evidence="12" id="KW-0456">Lyase</keyword>
<keyword evidence="10" id="KW-0238">DNA-binding</keyword>
<evidence type="ECO:0000256" key="13">
    <source>
        <dbReference type="ARBA" id="ARBA00023268"/>
    </source>
</evidence>
<dbReference type="SUPFAM" id="SSF46946">
    <property type="entry name" value="S13-like H2TH domain"/>
    <property type="match status" value="1"/>
</dbReference>
<dbReference type="InterPro" id="IPR020629">
    <property type="entry name" value="FPG_Glyclase"/>
</dbReference>
<dbReference type="GO" id="GO:0140078">
    <property type="term" value="F:class I DNA-(apurinic or apyrimidinic site) endonuclease activity"/>
    <property type="evidence" value="ECO:0007669"/>
    <property type="project" value="UniProtKB-EC"/>
</dbReference>
<accession>A0A2H0YQX4</accession>
<dbReference type="PANTHER" id="PTHR22993">
    <property type="entry name" value="FORMAMIDOPYRIMIDINE-DNA GLYCOSYLASE"/>
    <property type="match status" value="1"/>
</dbReference>
<evidence type="ECO:0000256" key="6">
    <source>
        <dbReference type="ARBA" id="ARBA00022763"/>
    </source>
</evidence>
<dbReference type="GO" id="GO:0006284">
    <property type="term" value="P:base-excision repair"/>
    <property type="evidence" value="ECO:0007669"/>
    <property type="project" value="InterPro"/>
</dbReference>
<dbReference type="GO" id="GO:0034039">
    <property type="term" value="F:8-oxo-7,8-dihydroguanine DNA N-glycosylase activity"/>
    <property type="evidence" value="ECO:0007669"/>
    <property type="project" value="TreeGrafter"/>
</dbReference>
<dbReference type="FunFam" id="1.10.8.50:FF:000003">
    <property type="entry name" value="Formamidopyrimidine-DNA glycosylase"/>
    <property type="match status" value="1"/>
</dbReference>
<keyword evidence="14" id="KW-0326">Glycosidase</keyword>
<evidence type="ECO:0000256" key="8">
    <source>
        <dbReference type="ARBA" id="ARBA00022801"/>
    </source>
</evidence>
<dbReference type="NCBIfam" id="NF002211">
    <property type="entry name" value="PRK01103.1"/>
    <property type="match status" value="1"/>
</dbReference>
<dbReference type="PROSITE" id="PS51066">
    <property type="entry name" value="ZF_FPG_2"/>
    <property type="match status" value="1"/>
</dbReference>
<evidence type="ECO:0000256" key="1">
    <source>
        <dbReference type="ARBA" id="ARBA00001668"/>
    </source>
</evidence>
<organism evidence="19 20">
    <name type="scientific">Candidatus Kerfeldbacteria bacterium CG08_land_8_20_14_0_20_43_14</name>
    <dbReference type="NCBI Taxonomy" id="2014246"/>
    <lineage>
        <taxon>Bacteria</taxon>
        <taxon>Candidatus Kerfeldiibacteriota</taxon>
    </lineage>
</organism>
<comment type="catalytic activity">
    <reaction evidence="1">
        <text>Hydrolysis of DNA containing ring-opened 7-methylguanine residues, releasing 2,6-diamino-4-hydroxy-5-(N-methyl)formamidopyrimidine.</text>
        <dbReference type="EC" id="3.2.2.23"/>
    </reaction>
</comment>
<keyword evidence="5" id="KW-0479">Metal-binding</keyword>
<dbReference type="CDD" id="cd08966">
    <property type="entry name" value="EcFpg-like_N"/>
    <property type="match status" value="1"/>
</dbReference>
<dbReference type="Pfam" id="PF01149">
    <property type="entry name" value="Fapy_DNA_glyco"/>
    <property type="match status" value="1"/>
</dbReference>
<dbReference type="InterPro" id="IPR035937">
    <property type="entry name" value="FPG_N"/>
</dbReference>
<proteinExistence type="inferred from homology"/>
<evidence type="ECO:0000259" key="17">
    <source>
        <dbReference type="PROSITE" id="PS51066"/>
    </source>
</evidence>
<evidence type="ECO:0000256" key="10">
    <source>
        <dbReference type="ARBA" id="ARBA00023125"/>
    </source>
</evidence>
<dbReference type="Proteomes" id="UP000236845">
    <property type="component" value="Unassembled WGS sequence"/>
</dbReference>
<dbReference type="GO" id="GO:0008270">
    <property type="term" value="F:zinc ion binding"/>
    <property type="evidence" value="ECO:0007669"/>
    <property type="project" value="UniProtKB-KW"/>
</dbReference>
<dbReference type="SMART" id="SM01232">
    <property type="entry name" value="H2TH"/>
    <property type="match status" value="1"/>
</dbReference>
<comment type="subunit">
    <text evidence="4">Monomer.</text>
</comment>
<evidence type="ECO:0000256" key="7">
    <source>
        <dbReference type="ARBA" id="ARBA00022771"/>
    </source>
</evidence>
<comment type="cofactor">
    <cofactor evidence="2">
        <name>Zn(2+)</name>
        <dbReference type="ChEBI" id="CHEBI:29105"/>
    </cofactor>
</comment>
<evidence type="ECO:0000256" key="9">
    <source>
        <dbReference type="ARBA" id="ARBA00022833"/>
    </source>
</evidence>